<dbReference type="InterPro" id="IPR041899">
    <property type="entry name" value="MAGE_WH2"/>
</dbReference>
<evidence type="ECO:0000259" key="2">
    <source>
        <dbReference type="PROSITE" id="PS50838"/>
    </source>
</evidence>
<accession>A0A091DAP3</accession>
<dbReference type="AlphaFoldDB" id="A0A091DAP3"/>
<dbReference type="GO" id="GO:0005634">
    <property type="term" value="C:nucleus"/>
    <property type="evidence" value="ECO:0007669"/>
    <property type="project" value="TreeGrafter"/>
</dbReference>
<dbReference type="eggNOG" id="KOG4562">
    <property type="taxonomic scope" value="Eukaryota"/>
</dbReference>
<dbReference type="InterPro" id="IPR041898">
    <property type="entry name" value="MAGE_WH1"/>
</dbReference>
<evidence type="ECO:0000313" key="4">
    <source>
        <dbReference type="Proteomes" id="UP000028990"/>
    </source>
</evidence>
<keyword evidence="4" id="KW-1185">Reference proteome</keyword>
<dbReference type="InterPro" id="IPR037445">
    <property type="entry name" value="MAGE"/>
</dbReference>
<feature type="region of interest" description="Disordered" evidence="1">
    <location>
        <begin position="622"/>
        <end position="647"/>
    </location>
</feature>
<organism evidence="3 4">
    <name type="scientific">Fukomys damarensis</name>
    <name type="common">Damaraland mole rat</name>
    <name type="synonym">Cryptomys damarensis</name>
    <dbReference type="NCBI Taxonomy" id="885580"/>
    <lineage>
        <taxon>Eukaryota</taxon>
        <taxon>Metazoa</taxon>
        <taxon>Chordata</taxon>
        <taxon>Craniata</taxon>
        <taxon>Vertebrata</taxon>
        <taxon>Euteleostomi</taxon>
        <taxon>Mammalia</taxon>
        <taxon>Eutheria</taxon>
        <taxon>Euarchontoglires</taxon>
        <taxon>Glires</taxon>
        <taxon>Rodentia</taxon>
        <taxon>Hystricomorpha</taxon>
        <taxon>Bathyergidae</taxon>
        <taxon>Fukomys</taxon>
    </lineage>
</organism>
<feature type="domain" description="MAGE" evidence="2">
    <location>
        <begin position="417"/>
        <end position="616"/>
    </location>
</feature>
<feature type="compositionally biased region" description="Basic residues" evidence="1">
    <location>
        <begin position="278"/>
        <end position="289"/>
    </location>
</feature>
<proteinExistence type="predicted"/>
<dbReference type="Pfam" id="PF01454">
    <property type="entry name" value="MAGE"/>
    <property type="match status" value="1"/>
</dbReference>
<dbReference type="STRING" id="885580.ENSFDAP00000011934"/>
<dbReference type="EMBL" id="KN122934">
    <property type="protein sequence ID" value="KFO27325.1"/>
    <property type="molecule type" value="Genomic_DNA"/>
</dbReference>
<dbReference type="PANTHER" id="PTHR11736:SF66">
    <property type="entry name" value="MAGE-LIKE PROTEIN 2"/>
    <property type="match status" value="1"/>
</dbReference>
<dbReference type="InterPro" id="IPR002190">
    <property type="entry name" value="MHD_dom"/>
</dbReference>
<evidence type="ECO:0000256" key="1">
    <source>
        <dbReference type="SAM" id="MobiDB-lite"/>
    </source>
</evidence>
<name>A0A091DAP3_FUKDA</name>
<sequence length="647" mass="71774">MEFQEVQQAQALAWQTPKAPTHFWQPLPAQETQGQPPRIVQLEQQPFRGVWASQKGPQTQLHPHQAQPMGPQAEMPTMQLHPSWQGPPPMLQAQPGAPVAGASFPRGQPKSLMTPSGEGRASSSEHKGPSRERRTSTKEKKGPSKDRMIFAGTFCGPRAVPASRAHLPNAWKNLPGTSYTFPATSRVFPSTSHFQPASSNAFTGPSATSESPKALPLALQDPYACVETLTAAPWAPQPNGNVSNASKAEPRILMATAPATQATATVPEASKTVEPPRRSGKVTRKKKHLEPKEDNRGHRMAPRDWHGSQPWEGSSLSDWEIQSSLQALGDWGYPSTSYGPSGWESSSMSRVLSGWEGPSTSWAQGTWEGPSTSRGLGHCESSDSPQPLVASEVPCLFHSLRATQEDPRGETQQLCPLDVRANALVQFLLVRNQVKVPIQRSEMVSAIIREYEDQCSDIISRANRKLECNFGCQLKEIDAKAHSYVVINQLGHHRCDFLAPFTDRPKFGLLMVVLSLIFMKGNCVRENLIFSLLFRLGLDVRETNAVFGNMKKLITDVFVRHRYLEYRRVPCTEPAEYELLWGPRAFLETSKFLVLRFLAKLHKRDPQCWPFHYLEALAEFESEDSDADEPDASDDCDDPTSSAPPHL</sequence>
<feature type="compositionally biased region" description="Basic and acidic residues" evidence="1">
    <location>
        <begin position="123"/>
        <end position="148"/>
    </location>
</feature>
<feature type="compositionally biased region" description="Acidic residues" evidence="1">
    <location>
        <begin position="622"/>
        <end position="638"/>
    </location>
</feature>
<dbReference type="FunFam" id="1.10.10.1210:FF:000001">
    <property type="entry name" value="melanoma-associated antigen D1"/>
    <property type="match status" value="1"/>
</dbReference>
<feature type="region of interest" description="Disordered" evidence="1">
    <location>
        <begin position="260"/>
        <end position="315"/>
    </location>
</feature>
<dbReference type="SMART" id="SM01373">
    <property type="entry name" value="MAGE"/>
    <property type="match status" value="1"/>
</dbReference>
<feature type="compositionally biased region" description="Basic and acidic residues" evidence="1">
    <location>
        <begin position="290"/>
        <end position="306"/>
    </location>
</feature>
<dbReference type="PROSITE" id="PS50838">
    <property type="entry name" value="MAGE"/>
    <property type="match status" value="1"/>
</dbReference>
<dbReference type="GO" id="GO:0000122">
    <property type="term" value="P:negative regulation of transcription by RNA polymerase II"/>
    <property type="evidence" value="ECO:0007669"/>
    <property type="project" value="TreeGrafter"/>
</dbReference>
<dbReference type="Gene3D" id="1.10.10.1200">
    <property type="entry name" value="MAGE homology domain, winged helix WH1 motif"/>
    <property type="match status" value="1"/>
</dbReference>
<feature type="compositionally biased region" description="Polar residues" evidence="1">
    <location>
        <begin position="359"/>
        <end position="374"/>
    </location>
</feature>
<feature type="region of interest" description="Disordered" evidence="1">
    <location>
        <begin position="53"/>
        <end position="148"/>
    </location>
</feature>
<protein>
    <submittedName>
        <fullName evidence="3">MAGE-like protein 2</fullName>
    </submittedName>
</protein>
<evidence type="ECO:0000313" key="3">
    <source>
        <dbReference type="EMBL" id="KFO27325.1"/>
    </source>
</evidence>
<dbReference type="PANTHER" id="PTHR11736">
    <property type="entry name" value="MELANOMA-ASSOCIATED ANTIGEN MAGE ANTIGEN"/>
    <property type="match status" value="1"/>
</dbReference>
<dbReference type="Proteomes" id="UP000028990">
    <property type="component" value="Unassembled WGS sequence"/>
</dbReference>
<reference evidence="3 4" key="1">
    <citation type="submission" date="2013-11" db="EMBL/GenBank/DDBJ databases">
        <title>The Damaraland mole rat (Fukomys damarensis) genome and evolution of African mole rats.</title>
        <authorList>
            <person name="Gladyshev V.N."/>
            <person name="Fang X."/>
        </authorList>
    </citation>
    <scope>NUCLEOTIDE SEQUENCE [LARGE SCALE GENOMIC DNA]</scope>
    <source>
        <tissue evidence="3">Liver</tissue>
    </source>
</reference>
<feature type="region of interest" description="Disordered" evidence="1">
    <location>
        <begin position="359"/>
        <end position="383"/>
    </location>
</feature>
<gene>
    <name evidence="3" type="ORF">H920_11287</name>
</gene>
<dbReference type="Gene3D" id="1.10.10.1210">
    <property type="entry name" value="MAGE homology domain, winged helix WH2 motif"/>
    <property type="match status" value="1"/>
</dbReference>